<name>A0A060HLG1_9ARCH</name>
<sequence>MRLTKNIFESVTGKLIRTGLLLSLFMIVLTVSIPMKPIAFAADSSSNNHTEELRSLHEQFAKEANVANNVVVAAVAGDSADNSGKKTDWSDIEYARDKNNITMVDYKNLFGLQIGKVYNPNFVDDADWFLKNYEDHGNYYLVPYNYDWFFYSHIPAPWYGCEAQSKAMLVTAKEYNETGDRRYLEFSKKVLNGFNSTTMNHDGWLLGVVGKNHNVAILNSQLFCVANLMTYYEYTGDEKALTLFQSGVDVLEKNIGNLTADCGTYYSLFKDRFVPHHEHPEYMEMLDRLYSMTGSATLKNTLDKWQHDYLACGKGSPQ</sequence>
<reference evidence="2 3" key="1">
    <citation type="journal article" date="2014" name="Int. J. Syst. Evol. Microbiol.">
        <title>Nitrososphaera viennensis gen. nov., sp. nov., an aerobic and mesophilic, ammonia-oxidizing archaeon from soil and a member of the archaeal phylum Thaumarchaeota.</title>
        <authorList>
            <person name="Stieglmeier M."/>
            <person name="Klingl A."/>
            <person name="Alves R.J."/>
            <person name="Rittmann S.K."/>
            <person name="Melcher M."/>
            <person name="Leisch N."/>
            <person name="Schleper C."/>
        </authorList>
    </citation>
    <scope>NUCLEOTIDE SEQUENCE [LARGE SCALE GENOMIC DNA]</scope>
    <source>
        <strain evidence="2">EN76</strain>
    </source>
</reference>
<dbReference type="InterPro" id="IPR008928">
    <property type="entry name" value="6-hairpin_glycosidase_sf"/>
</dbReference>
<feature type="domain" description="D-glucuronyl C5-epimerase C-terminal" evidence="1">
    <location>
        <begin position="142"/>
        <end position="306"/>
    </location>
</feature>
<dbReference type="SUPFAM" id="SSF48208">
    <property type="entry name" value="Six-hairpin glycosidases"/>
    <property type="match status" value="1"/>
</dbReference>
<dbReference type="KEGG" id="nvn:NVIE_018050"/>
<dbReference type="GO" id="GO:0005975">
    <property type="term" value="P:carbohydrate metabolic process"/>
    <property type="evidence" value="ECO:0007669"/>
    <property type="project" value="InterPro"/>
</dbReference>
<dbReference type="GeneID" id="74947068"/>
<dbReference type="HOGENOM" id="CLU_901956_0_0_2"/>
<dbReference type="Gene3D" id="1.50.10.10">
    <property type="match status" value="1"/>
</dbReference>
<protein>
    <recommendedName>
        <fullName evidence="1">D-glucuronyl C5-epimerase C-terminal domain-containing protein</fullName>
    </recommendedName>
</protein>
<dbReference type="InterPro" id="IPR012341">
    <property type="entry name" value="6hp_glycosidase-like_sf"/>
</dbReference>
<evidence type="ECO:0000313" key="2">
    <source>
        <dbReference type="EMBL" id="AIC16065.1"/>
    </source>
</evidence>
<keyword evidence="3" id="KW-1185">Reference proteome</keyword>
<accession>A0A060HLG1</accession>
<dbReference type="RefSeq" id="WP_075054925.1">
    <property type="nucleotide sequence ID" value="NZ_CP007536.1"/>
</dbReference>
<proteinExistence type="predicted"/>
<evidence type="ECO:0000259" key="1">
    <source>
        <dbReference type="Pfam" id="PF06662"/>
    </source>
</evidence>
<dbReference type="OrthoDB" id="95923at2157"/>
<gene>
    <name evidence="2" type="ORF">NVIE_018050</name>
</gene>
<evidence type="ECO:0000313" key="3">
    <source>
        <dbReference type="Proteomes" id="UP000027093"/>
    </source>
</evidence>
<dbReference type="AlphaFoldDB" id="A0A060HLG1"/>
<dbReference type="InterPro" id="IPR010598">
    <property type="entry name" value="C5-epim_C"/>
</dbReference>
<dbReference type="EMBL" id="CP007536">
    <property type="protein sequence ID" value="AIC16065.1"/>
    <property type="molecule type" value="Genomic_DNA"/>
</dbReference>
<organism evidence="2 3">
    <name type="scientific">Nitrososphaera viennensis EN76</name>
    <dbReference type="NCBI Taxonomy" id="926571"/>
    <lineage>
        <taxon>Archaea</taxon>
        <taxon>Nitrososphaerota</taxon>
        <taxon>Nitrososphaeria</taxon>
        <taxon>Nitrososphaerales</taxon>
        <taxon>Nitrososphaeraceae</taxon>
        <taxon>Nitrososphaera</taxon>
    </lineage>
</organism>
<dbReference type="Pfam" id="PF06662">
    <property type="entry name" value="C5-epim_C"/>
    <property type="match status" value="1"/>
</dbReference>
<dbReference type="Proteomes" id="UP000027093">
    <property type="component" value="Chromosome"/>
</dbReference>